<sequence>MVDLDHDIIATTGAMSSTQALIPLSPISLCEHKDGSGIHFIDESTRPTYEPSPISSAFVTLDPDAFLIPPPPHVSSTHTSATLSLPIFHPWATTNYSSKNISMACSVASSLTDEVPSPGDVVGEGIQLHGEDSRLLSVHSIAQFEPPALELEVIKRLNTGSCAIIYLVREVLSRFSFESMDSSDTVTSRVSVKYGRDIMIKCLAKANLDAGALAAQMAEVTIHQSLRLHPNISTLHRTLETSFLLLLLEYVPVAACHDWQVFHRDIKPENFIVMDVLPDGSRECKRLLSNSWILGCLLPIWNHPTRIMAVHRTRAMV</sequence>
<dbReference type="EMBL" id="KN832982">
    <property type="protein sequence ID" value="KIM86446.1"/>
    <property type="molecule type" value="Genomic_DNA"/>
</dbReference>
<dbReference type="InParanoid" id="A0A0C3G708"/>
<dbReference type="Gene3D" id="3.30.200.20">
    <property type="entry name" value="Phosphorylase Kinase, domain 1"/>
    <property type="match status" value="1"/>
</dbReference>
<protein>
    <recommendedName>
        <fullName evidence="3">Protein kinase domain-containing protein</fullName>
    </recommendedName>
</protein>
<dbReference type="GO" id="GO:0004672">
    <property type="term" value="F:protein kinase activity"/>
    <property type="evidence" value="ECO:0007669"/>
    <property type="project" value="InterPro"/>
</dbReference>
<evidence type="ECO:0008006" key="3">
    <source>
        <dbReference type="Google" id="ProtNLM"/>
    </source>
</evidence>
<dbReference type="InterPro" id="IPR008271">
    <property type="entry name" value="Ser/Thr_kinase_AS"/>
</dbReference>
<evidence type="ECO:0000313" key="1">
    <source>
        <dbReference type="EMBL" id="KIM86446.1"/>
    </source>
</evidence>
<organism evidence="1 2">
    <name type="scientific">Piloderma croceum (strain F 1598)</name>
    <dbReference type="NCBI Taxonomy" id="765440"/>
    <lineage>
        <taxon>Eukaryota</taxon>
        <taxon>Fungi</taxon>
        <taxon>Dikarya</taxon>
        <taxon>Basidiomycota</taxon>
        <taxon>Agaricomycotina</taxon>
        <taxon>Agaricomycetes</taxon>
        <taxon>Agaricomycetidae</taxon>
        <taxon>Atheliales</taxon>
        <taxon>Atheliaceae</taxon>
        <taxon>Piloderma</taxon>
    </lineage>
</organism>
<name>A0A0C3G708_PILCF</name>
<gene>
    <name evidence="1" type="ORF">PILCRDRAFT_326687</name>
</gene>
<reference evidence="2" key="2">
    <citation type="submission" date="2015-01" db="EMBL/GenBank/DDBJ databases">
        <title>Evolutionary Origins and Diversification of the Mycorrhizal Mutualists.</title>
        <authorList>
            <consortium name="DOE Joint Genome Institute"/>
            <consortium name="Mycorrhizal Genomics Consortium"/>
            <person name="Kohler A."/>
            <person name="Kuo A."/>
            <person name="Nagy L.G."/>
            <person name="Floudas D."/>
            <person name="Copeland A."/>
            <person name="Barry K.W."/>
            <person name="Cichocki N."/>
            <person name="Veneault-Fourrey C."/>
            <person name="LaButti K."/>
            <person name="Lindquist E.A."/>
            <person name="Lipzen A."/>
            <person name="Lundell T."/>
            <person name="Morin E."/>
            <person name="Murat C."/>
            <person name="Riley R."/>
            <person name="Ohm R."/>
            <person name="Sun H."/>
            <person name="Tunlid A."/>
            <person name="Henrissat B."/>
            <person name="Grigoriev I.V."/>
            <person name="Hibbett D.S."/>
            <person name="Martin F."/>
        </authorList>
    </citation>
    <scope>NUCLEOTIDE SEQUENCE [LARGE SCALE GENOMIC DNA]</scope>
    <source>
        <strain evidence="2">F 1598</strain>
    </source>
</reference>
<dbReference type="AlphaFoldDB" id="A0A0C3G708"/>
<dbReference type="HOGENOM" id="CLU_877475_0_0_1"/>
<dbReference type="OrthoDB" id="3057737at2759"/>
<dbReference type="Proteomes" id="UP000054166">
    <property type="component" value="Unassembled WGS sequence"/>
</dbReference>
<evidence type="ECO:0000313" key="2">
    <source>
        <dbReference type="Proteomes" id="UP000054166"/>
    </source>
</evidence>
<dbReference type="PROSITE" id="PS00108">
    <property type="entry name" value="PROTEIN_KINASE_ST"/>
    <property type="match status" value="1"/>
</dbReference>
<accession>A0A0C3G708</accession>
<reference evidence="1 2" key="1">
    <citation type="submission" date="2014-04" db="EMBL/GenBank/DDBJ databases">
        <authorList>
            <consortium name="DOE Joint Genome Institute"/>
            <person name="Kuo A."/>
            <person name="Tarkka M."/>
            <person name="Buscot F."/>
            <person name="Kohler A."/>
            <person name="Nagy L.G."/>
            <person name="Floudas D."/>
            <person name="Copeland A."/>
            <person name="Barry K.W."/>
            <person name="Cichocki N."/>
            <person name="Veneault-Fourrey C."/>
            <person name="LaButti K."/>
            <person name="Lindquist E.A."/>
            <person name="Lipzen A."/>
            <person name="Lundell T."/>
            <person name="Morin E."/>
            <person name="Murat C."/>
            <person name="Sun H."/>
            <person name="Tunlid A."/>
            <person name="Henrissat B."/>
            <person name="Grigoriev I.V."/>
            <person name="Hibbett D.S."/>
            <person name="Martin F."/>
            <person name="Nordberg H.P."/>
            <person name="Cantor M.N."/>
            <person name="Hua S.X."/>
        </authorList>
    </citation>
    <scope>NUCLEOTIDE SEQUENCE [LARGE SCALE GENOMIC DNA]</scope>
    <source>
        <strain evidence="1 2">F 1598</strain>
    </source>
</reference>
<dbReference type="SUPFAM" id="SSF56112">
    <property type="entry name" value="Protein kinase-like (PK-like)"/>
    <property type="match status" value="1"/>
</dbReference>
<dbReference type="InterPro" id="IPR011009">
    <property type="entry name" value="Kinase-like_dom_sf"/>
</dbReference>
<proteinExistence type="predicted"/>
<keyword evidence="2" id="KW-1185">Reference proteome</keyword>